<keyword evidence="1 2" id="KW-0175">Coiled coil</keyword>
<evidence type="ECO:0000256" key="2">
    <source>
        <dbReference type="SAM" id="Coils"/>
    </source>
</evidence>
<dbReference type="PROSITE" id="PS51774">
    <property type="entry name" value="NAB"/>
    <property type="match status" value="1"/>
</dbReference>
<proteinExistence type="predicted"/>
<dbReference type="EMBL" id="LR881469">
    <property type="protein sequence ID" value="CAD5326989.1"/>
    <property type="molecule type" value="Genomic_DNA"/>
</dbReference>
<gene>
    <name evidence="4" type="ORF">AT9943_LOCUS14711</name>
</gene>
<organism evidence="4 5">
    <name type="scientific">Arabidopsis thaliana</name>
    <name type="common">Mouse-ear cress</name>
    <dbReference type="NCBI Taxonomy" id="3702"/>
    <lineage>
        <taxon>Eukaryota</taxon>
        <taxon>Viridiplantae</taxon>
        <taxon>Streptophyta</taxon>
        <taxon>Embryophyta</taxon>
        <taxon>Tracheophyta</taxon>
        <taxon>Spermatophyta</taxon>
        <taxon>Magnoliopsida</taxon>
        <taxon>eudicotyledons</taxon>
        <taxon>Gunneridae</taxon>
        <taxon>Pentapetalae</taxon>
        <taxon>rosids</taxon>
        <taxon>malvids</taxon>
        <taxon>Brassicales</taxon>
        <taxon>Brassicaceae</taxon>
        <taxon>Camelineae</taxon>
        <taxon>Arabidopsis</taxon>
    </lineage>
</organism>
<dbReference type="Proteomes" id="UP000516314">
    <property type="component" value="Chromosome 4"/>
</dbReference>
<protein>
    <submittedName>
        <fullName evidence="4">(thale cress) hypothetical protein</fullName>
    </submittedName>
</protein>
<reference evidence="4 5" key="1">
    <citation type="submission" date="2020-09" db="EMBL/GenBank/DDBJ databases">
        <authorList>
            <person name="Ashkenazy H."/>
        </authorList>
    </citation>
    <scope>NUCLEOTIDE SEQUENCE [LARGE SCALE GENOMIC DNA]</scope>
    <source>
        <strain evidence="5">cv. Cdm-0</strain>
    </source>
</reference>
<dbReference type="PANTHER" id="PTHR36776:SF1">
    <property type="entry name" value="EXPRESSED PROTEIN"/>
    <property type="match status" value="1"/>
</dbReference>
<dbReference type="GO" id="GO:0016020">
    <property type="term" value="C:membrane"/>
    <property type="evidence" value="ECO:0007669"/>
    <property type="project" value="UniProtKB-ARBA"/>
</dbReference>
<feature type="coiled-coil region" evidence="2">
    <location>
        <begin position="134"/>
        <end position="161"/>
    </location>
</feature>
<evidence type="ECO:0000256" key="1">
    <source>
        <dbReference type="ARBA" id="ARBA00023054"/>
    </source>
</evidence>
<evidence type="ECO:0000313" key="4">
    <source>
        <dbReference type="EMBL" id="CAD5326989.1"/>
    </source>
</evidence>
<dbReference type="Pfam" id="PF07765">
    <property type="entry name" value="KIP1"/>
    <property type="match status" value="1"/>
</dbReference>
<name>A0A7G2EX33_ARATH</name>
<evidence type="ECO:0000259" key="3">
    <source>
        <dbReference type="PROSITE" id="PS51774"/>
    </source>
</evidence>
<accession>A0A7G2EX33</accession>
<evidence type="ECO:0000313" key="5">
    <source>
        <dbReference type="Proteomes" id="UP000516314"/>
    </source>
</evidence>
<dbReference type="InterPro" id="IPR011684">
    <property type="entry name" value="NAB"/>
</dbReference>
<dbReference type="GO" id="GO:0003779">
    <property type="term" value="F:actin binding"/>
    <property type="evidence" value="ECO:0007669"/>
    <property type="project" value="InterPro"/>
</dbReference>
<dbReference type="PANTHER" id="PTHR36776">
    <property type="entry name" value="EXPRESSED PROTEIN"/>
    <property type="match status" value="1"/>
</dbReference>
<sequence length="301" mass="34570">MGETSKWWWIGANHNTSNSSPWLNSTLSELDSKTKEMLSVIDEVEDEGDSLMKRAKINYENKPKLIELLEELYRSHRSLAQKHDLLIKTSSLNSDSHNSSSCDEIRSEVCEETESSDVEAETEKDQIVEFDDGDETMKEELEILREENRVYKEKKEVVTRLLANLVRIDHETKNEFVGLLFRNSKRREEDSESAVQALTIPEEWLLPSRAIEESEWLRVTLHKWLDDEYCPEPTNVEISEVAAKSYYSSLLEKESDMGEILLKMAQDLTSISYQESFHGAFTSANAAINLIVQGNLTSLQL</sequence>
<dbReference type="AlphaFoldDB" id="A0A7G2EX33"/>
<feature type="domain" description="NAB" evidence="3">
    <location>
        <begin position="5"/>
        <end position="90"/>
    </location>
</feature>